<dbReference type="GO" id="GO:0010972">
    <property type="term" value="P:negative regulation of G2/M transition of mitotic cell cycle"/>
    <property type="evidence" value="ECO:0007669"/>
    <property type="project" value="TreeGrafter"/>
</dbReference>
<dbReference type="InterPro" id="IPR026187">
    <property type="entry name" value="Aven"/>
</dbReference>
<sequence>MDTRPSAVRGGSWRRGGRGGSNGESVGGEQRGRGRGGHHRGRGKRDHYRGRGRGGSGPSADFQHRDKGEDEGDNFQEEGDRKEVFSRRKLASNWDRYEASEREEPDEDTPTQRGTDYHVLLESAERIFHGSRFEREAIIHRSHAITMLLDEGGGGGGIPLPGSHWSQKEGDVQAANGLVCAAVCTKGAARPTRMCVVCVCLHYEALSGTPWDCFTQFRFSEEKEWEMDSAASQMSAVFVDLPALAEILQQVPLHQRLNLEAELLQISTPLELPGLTLPVKQAMAKTATFTLPSAALKIVSSSDPPVSSSAAEPPVDDDEELDQLLSLQKPVWHDSGGQSVSVAPKRACEQVQEKVPVLTEEKTDEVKNKDVNPRESASVRQEMTEEDLEDWLDSMIS</sequence>
<dbReference type="Proteomes" id="UP000007635">
    <property type="component" value="Chromosome XVIII"/>
</dbReference>
<feature type="region of interest" description="Disordered" evidence="1">
    <location>
        <begin position="1"/>
        <end position="86"/>
    </location>
</feature>
<evidence type="ECO:0000256" key="1">
    <source>
        <dbReference type="SAM" id="MobiDB-lite"/>
    </source>
</evidence>
<feature type="region of interest" description="Disordered" evidence="1">
    <location>
        <begin position="353"/>
        <end position="397"/>
    </location>
</feature>
<dbReference type="AlphaFoldDB" id="A0AAQ4QV25"/>
<reference evidence="2 3" key="1">
    <citation type="journal article" date="2021" name="G3 (Bethesda)">
        <title>Improved contiguity of the threespine stickleback genome using long-read sequencing.</title>
        <authorList>
            <person name="Nath S."/>
            <person name="Shaw D.E."/>
            <person name="White M.A."/>
        </authorList>
    </citation>
    <scope>NUCLEOTIDE SEQUENCE [LARGE SCALE GENOMIC DNA]</scope>
    <source>
        <strain evidence="2 3">Lake Benthic</strain>
    </source>
</reference>
<feature type="compositionally biased region" description="Basic and acidic residues" evidence="1">
    <location>
        <begin position="359"/>
        <end position="373"/>
    </location>
</feature>
<reference evidence="2" key="3">
    <citation type="submission" date="2025-09" db="UniProtKB">
        <authorList>
            <consortium name="Ensembl"/>
        </authorList>
    </citation>
    <scope>IDENTIFICATION</scope>
</reference>
<name>A0AAQ4QV25_GASAC</name>
<proteinExistence type="predicted"/>
<dbReference type="PANTHER" id="PTHR16524:SF2">
    <property type="entry name" value="CELL DEATH REGULATOR AVEN"/>
    <property type="match status" value="1"/>
</dbReference>
<reference evidence="2" key="2">
    <citation type="submission" date="2025-08" db="UniProtKB">
        <authorList>
            <consortium name="Ensembl"/>
        </authorList>
    </citation>
    <scope>IDENTIFICATION</scope>
</reference>
<keyword evidence="3" id="KW-1185">Reference proteome</keyword>
<feature type="compositionally biased region" description="Acidic residues" evidence="1">
    <location>
        <begin position="384"/>
        <end position="397"/>
    </location>
</feature>
<accession>A0AAQ4QV25</accession>
<protein>
    <submittedName>
        <fullName evidence="2">Apoptosis, caspase activation inhibitor</fullName>
    </submittedName>
</protein>
<dbReference type="Ensembl" id="ENSGACT00000071870.1">
    <property type="protein sequence ID" value="ENSGACP00000054712.1"/>
    <property type="gene ID" value="ENSGACG00000007936.2"/>
</dbReference>
<feature type="compositionally biased region" description="Basic residues" evidence="1">
    <location>
        <begin position="33"/>
        <end position="52"/>
    </location>
</feature>
<evidence type="ECO:0000313" key="3">
    <source>
        <dbReference type="Proteomes" id="UP000007635"/>
    </source>
</evidence>
<dbReference type="PANTHER" id="PTHR16524">
    <property type="entry name" value="CELL DEATH REGULATOR AVEN"/>
    <property type="match status" value="1"/>
</dbReference>
<evidence type="ECO:0000313" key="2">
    <source>
        <dbReference type="Ensembl" id="ENSGACP00000054712.1"/>
    </source>
</evidence>
<dbReference type="GeneTree" id="ENSGT00390000003299"/>
<organism evidence="2 3">
    <name type="scientific">Gasterosteus aculeatus aculeatus</name>
    <name type="common">three-spined stickleback</name>
    <dbReference type="NCBI Taxonomy" id="481459"/>
    <lineage>
        <taxon>Eukaryota</taxon>
        <taxon>Metazoa</taxon>
        <taxon>Chordata</taxon>
        <taxon>Craniata</taxon>
        <taxon>Vertebrata</taxon>
        <taxon>Euteleostomi</taxon>
        <taxon>Actinopterygii</taxon>
        <taxon>Neopterygii</taxon>
        <taxon>Teleostei</taxon>
        <taxon>Neoteleostei</taxon>
        <taxon>Acanthomorphata</taxon>
        <taxon>Eupercaria</taxon>
        <taxon>Perciformes</taxon>
        <taxon>Cottioidei</taxon>
        <taxon>Gasterosteales</taxon>
        <taxon>Gasterosteidae</taxon>
        <taxon>Gasterosteus</taxon>
    </lineage>
</organism>